<dbReference type="PANTHER" id="PTHR43244:SF1">
    <property type="entry name" value="5,10-METHYLENETETRAHYDROMETHANOPTERIN REDUCTASE"/>
    <property type="match status" value="1"/>
</dbReference>
<gene>
    <name evidence="3" type="ORF">BDK89_0546</name>
</gene>
<evidence type="ECO:0000259" key="2">
    <source>
        <dbReference type="Pfam" id="PF00296"/>
    </source>
</evidence>
<sequence length="302" mass="32034">MTDRMPSVSLAATPGKRTRTIAMATEIEAAGFTGIYCPSFGDAIGLCLSIAHTTETLHVGTSIQPIYLQHPIALATSATYLHEVSGGRFRLGVGVTHGPVVKRLGVDTGKPLSDMREYVTTMRAAAERMGDLPPIDLATLRDKMVDLSVEVGDGAVWANASRSRMAHSLGLVPDARLGDGFRIGNMIPTVIDDDLEAARARNRATLKGYVALPNYRNYWIDAGYADEMHAAKAALDAKDDAALMVAMSDAWLDDCTLSGPAGRVRDGIDAWFDAGVTDPIIVPSSTSGGQAKAVEELVAAYA</sequence>
<evidence type="ECO:0000256" key="1">
    <source>
        <dbReference type="ARBA" id="ARBA00023002"/>
    </source>
</evidence>
<evidence type="ECO:0000313" key="3">
    <source>
        <dbReference type="EMBL" id="TDT14987.1"/>
    </source>
</evidence>
<dbReference type="RefSeq" id="WP_133867483.1">
    <property type="nucleotide sequence ID" value="NZ_SOAU01000001.1"/>
</dbReference>
<accession>A0A4R7HVH0</accession>
<dbReference type="GO" id="GO:0004497">
    <property type="term" value="F:monooxygenase activity"/>
    <property type="evidence" value="ECO:0007669"/>
    <property type="project" value="UniProtKB-KW"/>
</dbReference>
<dbReference type="InterPro" id="IPR011251">
    <property type="entry name" value="Luciferase-like_dom"/>
</dbReference>
<proteinExistence type="predicted"/>
<comment type="caution">
    <text evidence="3">The sequence shown here is derived from an EMBL/GenBank/DDBJ whole genome shotgun (WGS) entry which is preliminary data.</text>
</comment>
<keyword evidence="3" id="KW-0503">Monooxygenase</keyword>
<feature type="domain" description="Luciferase-like" evidence="2">
    <location>
        <begin position="16"/>
        <end position="277"/>
    </location>
</feature>
<dbReference type="AlphaFoldDB" id="A0A4R7HVH0"/>
<dbReference type="GO" id="GO:0016705">
    <property type="term" value="F:oxidoreductase activity, acting on paired donors, with incorporation or reduction of molecular oxygen"/>
    <property type="evidence" value="ECO:0007669"/>
    <property type="project" value="InterPro"/>
</dbReference>
<keyword evidence="4" id="KW-1185">Reference proteome</keyword>
<dbReference type="InterPro" id="IPR036661">
    <property type="entry name" value="Luciferase-like_sf"/>
</dbReference>
<dbReference type="Proteomes" id="UP000294558">
    <property type="component" value="Unassembled WGS sequence"/>
</dbReference>
<reference evidence="3 4" key="1">
    <citation type="submission" date="2019-03" db="EMBL/GenBank/DDBJ databases">
        <title>Sequencing the genomes of 1000 actinobacteria strains.</title>
        <authorList>
            <person name="Klenk H.-P."/>
        </authorList>
    </citation>
    <scope>NUCLEOTIDE SEQUENCE [LARGE SCALE GENOMIC DNA]</scope>
    <source>
        <strain evidence="3 4">DSM 18936</strain>
    </source>
</reference>
<dbReference type="OrthoDB" id="4760590at2"/>
<dbReference type="EMBL" id="SOAU01000001">
    <property type="protein sequence ID" value="TDT14987.1"/>
    <property type="molecule type" value="Genomic_DNA"/>
</dbReference>
<organism evidence="3 4">
    <name type="scientific">Ilumatobacter fluminis</name>
    <dbReference type="NCBI Taxonomy" id="467091"/>
    <lineage>
        <taxon>Bacteria</taxon>
        <taxon>Bacillati</taxon>
        <taxon>Actinomycetota</taxon>
        <taxon>Acidimicrobiia</taxon>
        <taxon>Acidimicrobiales</taxon>
        <taxon>Ilumatobacteraceae</taxon>
        <taxon>Ilumatobacter</taxon>
    </lineage>
</organism>
<evidence type="ECO:0000313" key="4">
    <source>
        <dbReference type="Proteomes" id="UP000294558"/>
    </source>
</evidence>
<keyword evidence="1" id="KW-0560">Oxidoreductase</keyword>
<dbReference type="Pfam" id="PF00296">
    <property type="entry name" value="Bac_luciferase"/>
    <property type="match status" value="1"/>
</dbReference>
<name>A0A4R7HVH0_9ACTN</name>
<protein>
    <submittedName>
        <fullName evidence="3">Alkanesulfonate monooxygenase SsuD/methylene tetrahydromethanopterin reductase-like flavin-dependent oxidoreductase (Luciferase family)</fullName>
    </submittedName>
</protein>
<dbReference type="InterPro" id="IPR050564">
    <property type="entry name" value="F420-G6PD/mer"/>
</dbReference>
<dbReference type="PANTHER" id="PTHR43244">
    <property type="match status" value="1"/>
</dbReference>
<dbReference type="Gene3D" id="3.20.20.30">
    <property type="entry name" value="Luciferase-like domain"/>
    <property type="match status" value="1"/>
</dbReference>
<dbReference type="SUPFAM" id="SSF51679">
    <property type="entry name" value="Bacterial luciferase-like"/>
    <property type="match status" value="1"/>
</dbReference>